<dbReference type="Proteomes" id="UP001555786">
    <property type="component" value="Unassembled WGS sequence"/>
</dbReference>
<proteinExistence type="predicted"/>
<keyword evidence="3" id="KW-1185">Reference proteome</keyword>
<protein>
    <submittedName>
        <fullName evidence="2">SGNH family hydrolase</fullName>
    </submittedName>
</protein>
<evidence type="ECO:0000313" key="3">
    <source>
        <dbReference type="Proteomes" id="UP001555786"/>
    </source>
</evidence>
<dbReference type="PANTHER" id="PTHR30383">
    <property type="entry name" value="THIOESTERASE 1/PROTEASE 1/LYSOPHOSPHOLIPASE L1"/>
    <property type="match status" value="1"/>
</dbReference>
<comment type="caution">
    <text evidence="2">The sequence shown here is derived from an EMBL/GenBank/DDBJ whole genome shotgun (WGS) entry which is preliminary data.</text>
</comment>
<dbReference type="EMBL" id="JBFNQD010000015">
    <property type="protein sequence ID" value="MEW9309491.1"/>
    <property type="molecule type" value="Genomic_DNA"/>
</dbReference>
<feature type="compositionally biased region" description="Basic and acidic residues" evidence="1">
    <location>
        <begin position="363"/>
        <end position="373"/>
    </location>
</feature>
<dbReference type="Gene3D" id="3.40.50.1110">
    <property type="entry name" value="SGNH hydrolase"/>
    <property type="match status" value="1"/>
</dbReference>
<accession>A0ABV3PV57</accession>
<dbReference type="Pfam" id="PF04311">
    <property type="entry name" value="DUF459"/>
    <property type="match status" value="1"/>
</dbReference>
<reference evidence="2 3" key="1">
    <citation type="submission" date="2024-07" db="EMBL/GenBank/DDBJ databases">
        <title>Description of Labrys sedimenti sp. nov., isolated from a diclofenac-degrading enrichment culture.</title>
        <authorList>
            <person name="Tancsics A."/>
            <person name="Csepanyi A."/>
        </authorList>
    </citation>
    <scope>NUCLEOTIDE SEQUENCE [LARGE SCALE GENOMIC DNA]</scope>
    <source>
        <strain evidence="2 3">LMG 23578</strain>
    </source>
</reference>
<dbReference type="CDD" id="cd01829">
    <property type="entry name" value="SGNH_hydrolase_peri2"/>
    <property type="match status" value="1"/>
</dbReference>
<dbReference type="InterPro" id="IPR007407">
    <property type="entry name" value="DUF459"/>
</dbReference>
<evidence type="ECO:0000313" key="2">
    <source>
        <dbReference type="EMBL" id="MEW9309491.1"/>
    </source>
</evidence>
<dbReference type="SUPFAM" id="SSF52266">
    <property type="entry name" value="SGNH hydrolase"/>
    <property type="match status" value="1"/>
</dbReference>
<feature type="compositionally biased region" description="Low complexity" evidence="1">
    <location>
        <begin position="297"/>
        <end position="306"/>
    </location>
</feature>
<feature type="region of interest" description="Disordered" evidence="1">
    <location>
        <begin position="297"/>
        <end position="381"/>
    </location>
</feature>
<evidence type="ECO:0000256" key="1">
    <source>
        <dbReference type="SAM" id="MobiDB-lite"/>
    </source>
</evidence>
<dbReference type="RefSeq" id="WP_311934579.1">
    <property type="nucleotide sequence ID" value="NZ_JAVSCS010000009.1"/>
</dbReference>
<dbReference type="InterPro" id="IPR036514">
    <property type="entry name" value="SGNH_hydro_sf"/>
</dbReference>
<gene>
    <name evidence="2" type="ORF">ABXS05_28330</name>
</gene>
<organism evidence="2 3">
    <name type="scientific">Labrys neptuniae</name>
    <dbReference type="NCBI Taxonomy" id="376174"/>
    <lineage>
        <taxon>Bacteria</taxon>
        <taxon>Pseudomonadati</taxon>
        <taxon>Pseudomonadota</taxon>
        <taxon>Alphaproteobacteria</taxon>
        <taxon>Hyphomicrobiales</taxon>
        <taxon>Xanthobacteraceae</taxon>
        <taxon>Labrys</taxon>
    </lineage>
</organism>
<dbReference type="GO" id="GO:0016787">
    <property type="term" value="F:hydrolase activity"/>
    <property type="evidence" value="ECO:0007669"/>
    <property type="project" value="UniProtKB-KW"/>
</dbReference>
<sequence length="381" mass="40612">MKQRLLLIALFVLAAVVLSQRHVLARDGGGETPGEALRQYQEMQNKVRQQNARPAPVRRTKVRASPFAMPKPAKVAPAPAVPPSSFVHVIGDSMADQLAAGLADVLDDRPDIAIIRNTKADSGLVRNDFYDWNKGIADLLAANAQIDAVVILIGSNDRQTIRENGARLEPQSDEWETAYRKRIDALIAPLKARGVKIFWVGLPPMRSDTLSAAMVRFNSLYRSQVTAAGGIYVDIWDGFVNSDGSYAASGTGLDGQPARLRKADGVHFSDEGAKLAAHFLESDLRRLLGEAPPAPMVATAPVAEPTSETPGDSPAEKPEYGPVLPLDAYETAPGGQLLGGGAPKPGGADPSVAKVLGQGESLPPREGRADDFRWPSPVGTP</sequence>
<name>A0ABV3PV57_9HYPH</name>
<dbReference type="InterPro" id="IPR051532">
    <property type="entry name" value="Ester_Hydrolysis_Enzymes"/>
</dbReference>
<keyword evidence="2" id="KW-0378">Hydrolase</keyword>